<organism evidence="1 2">
    <name type="scientific">Diatrype stigma</name>
    <dbReference type="NCBI Taxonomy" id="117547"/>
    <lineage>
        <taxon>Eukaryota</taxon>
        <taxon>Fungi</taxon>
        <taxon>Dikarya</taxon>
        <taxon>Ascomycota</taxon>
        <taxon>Pezizomycotina</taxon>
        <taxon>Sordariomycetes</taxon>
        <taxon>Xylariomycetidae</taxon>
        <taxon>Xylariales</taxon>
        <taxon>Diatrypaceae</taxon>
        <taxon>Diatrype</taxon>
    </lineage>
</organism>
<dbReference type="Proteomes" id="UP001320420">
    <property type="component" value="Unassembled WGS sequence"/>
</dbReference>
<sequence length="133" mass="15609">MSAPITKPVQRFVSVAVDVSGSTTTTSAESFVSAPDVPLLEEETDDEDIPTLDFDWRDRRALRHRTRDLEHAKAQHGHWIALLKDNPRDKNTLQQCQHWRKVREELGAEVRLIPDRLRKRREFREECNRKWPA</sequence>
<evidence type="ECO:0000313" key="2">
    <source>
        <dbReference type="Proteomes" id="UP001320420"/>
    </source>
</evidence>
<dbReference type="EMBL" id="JAKJXP020000002">
    <property type="protein sequence ID" value="KAK7757613.1"/>
    <property type="molecule type" value="Genomic_DNA"/>
</dbReference>
<gene>
    <name evidence="1" type="ORF">SLS62_000628</name>
</gene>
<keyword evidence="2" id="KW-1185">Reference proteome</keyword>
<proteinExistence type="predicted"/>
<reference evidence="1 2" key="1">
    <citation type="submission" date="2024-02" db="EMBL/GenBank/DDBJ databases">
        <title>De novo assembly and annotation of 12 fungi associated with fruit tree decline syndrome in Ontario, Canada.</title>
        <authorList>
            <person name="Sulman M."/>
            <person name="Ellouze W."/>
            <person name="Ilyukhin E."/>
        </authorList>
    </citation>
    <scope>NUCLEOTIDE SEQUENCE [LARGE SCALE GENOMIC DNA]</scope>
    <source>
        <strain evidence="1 2">M11/M66-122</strain>
    </source>
</reference>
<comment type="caution">
    <text evidence="1">The sequence shown here is derived from an EMBL/GenBank/DDBJ whole genome shotgun (WGS) entry which is preliminary data.</text>
</comment>
<evidence type="ECO:0000313" key="1">
    <source>
        <dbReference type="EMBL" id="KAK7757613.1"/>
    </source>
</evidence>
<accession>A0AAN9VCI5</accession>
<protein>
    <submittedName>
        <fullName evidence="1">Uncharacterized protein</fullName>
    </submittedName>
</protein>
<name>A0AAN9VCI5_9PEZI</name>
<dbReference type="AlphaFoldDB" id="A0AAN9VCI5"/>